<dbReference type="Gene3D" id="3.10.50.40">
    <property type="match status" value="1"/>
</dbReference>
<evidence type="ECO:0000256" key="6">
    <source>
        <dbReference type="PROSITE-ProRule" id="PRU00277"/>
    </source>
</evidence>
<dbReference type="PANTHER" id="PTHR45779">
    <property type="entry name" value="PEPTIDYLPROLYL ISOMERASE"/>
    <property type="match status" value="1"/>
</dbReference>
<dbReference type="PANTHER" id="PTHR45779:SF7">
    <property type="entry name" value="PEPTIDYLPROLYL ISOMERASE"/>
    <property type="match status" value="1"/>
</dbReference>
<dbReference type="InterPro" id="IPR046357">
    <property type="entry name" value="PPIase_dom_sf"/>
</dbReference>
<evidence type="ECO:0000313" key="11">
    <source>
        <dbReference type="Proteomes" id="UP001583280"/>
    </source>
</evidence>
<feature type="region of interest" description="Disordered" evidence="7">
    <location>
        <begin position="128"/>
        <end position="191"/>
    </location>
</feature>
<comment type="caution">
    <text evidence="10">The sequence shown here is derived from an EMBL/GenBank/DDBJ whole genome shotgun (WGS) entry which is preliminary data.</text>
</comment>
<feature type="compositionally biased region" description="Basic and acidic residues" evidence="7">
    <location>
        <begin position="145"/>
        <end position="164"/>
    </location>
</feature>
<dbReference type="EMBL" id="JAWDJO010000104">
    <property type="protein sequence ID" value="KAL1893690.1"/>
    <property type="molecule type" value="Genomic_DNA"/>
</dbReference>
<dbReference type="InterPro" id="IPR001179">
    <property type="entry name" value="PPIase_FKBP_dom"/>
</dbReference>
<evidence type="ECO:0000256" key="2">
    <source>
        <dbReference type="ARBA" id="ARBA00002388"/>
    </source>
</evidence>
<organism evidence="10 11">
    <name type="scientific">Ceratocystis pirilliformis</name>
    <dbReference type="NCBI Taxonomy" id="259994"/>
    <lineage>
        <taxon>Eukaryota</taxon>
        <taxon>Fungi</taxon>
        <taxon>Dikarya</taxon>
        <taxon>Ascomycota</taxon>
        <taxon>Pezizomycotina</taxon>
        <taxon>Sordariomycetes</taxon>
        <taxon>Hypocreomycetidae</taxon>
        <taxon>Microascales</taxon>
        <taxon>Ceratocystidaceae</taxon>
        <taxon>Ceratocystis</taxon>
    </lineage>
</organism>
<feature type="domain" description="PPIase FKBP-type" evidence="9">
    <location>
        <begin position="36"/>
        <end position="123"/>
    </location>
</feature>
<reference evidence="10 11" key="1">
    <citation type="journal article" date="2024" name="IMA Fungus">
        <title>IMA Genome - F19 : A genome assembly and annotation guide to empower mycologists, including annotated draft genome sequences of Ceratocystis pirilliformis, Diaporthe australafricana, Fusarium ophioides, Paecilomyces lecythidis, and Sporothrix stenoceras.</title>
        <authorList>
            <person name="Aylward J."/>
            <person name="Wilson A.M."/>
            <person name="Visagie C.M."/>
            <person name="Spraker J."/>
            <person name="Barnes I."/>
            <person name="Buitendag C."/>
            <person name="Ceriani C."/>
            <person name="Del Mar Angel L."/>
            <person name="du Plessis D."/>
            <person name="Fuchs T."/>
            <person name="Gasser K."/>
            <person name="Kramer D."/>
            <person name="Li W."/>
            <person name="Munsamy K."/>
            <person name="Piso A."/>
            <person name="Price J.L."/>
            <person name="Sonnekus B."/>
            <person name="Thomas C."/>
            <person name="van der Nest A."/>
            <person name="van Dijk A."/>
            <person name="van Heerden A."/>
            <person name="van Vuuren N."/>
            <person name="Yilmaz N."/>
            <person name="Duong T.A."/>
            <person name="van der Merwe N.A."/>
            <person name="Wingfield M.J."/>
            <person name="Wingfield B.D."/>
        </authorList>
    </citation>
    <scope>NUCLEOTIDE SEQUENCE [LARGE SCALE GENOMIC DNA]</scope>
    <source>
        <strain evidence="10 11">CMW 12675</strain>
    </source>
</reference>
<keyword evidence="8" id="KW-0732">Signal</keyword>
<sequence length="191" mass="20171">MKTIAFLAAFAALATASDLEIVANEEYECDRPTVAGDMIQVHYTGSLEDGTKFDSSLDRGSPLSFKVGTGQVIKGWDNGLLNMCIGDKRTLTIPPSLGYGNRGVGPIPAGSTLIFTTELMGIKGVTNPESLVPKAKSTETPAVEEEQKVSEDKAEDRVEDKADESATSTEAPATKTAAPDASTDGKDKEEL</sequence>
<evidence type="ECO:0000256" key="4">
    <source>
        <dbReference type="ARBA" id="ARBA00023110"/>
    </source>
</evidence>
<keyword evidence="11" id="KW-1185">Reference proteome</keyword>
<proteinExistence type="predicted"/>
<evidence type="ECO:0000256" key="5">
    <source>
        <dbReference type="ARBA" id="ARBA00023235"/>
    </source>
</evidence>
<evidence type="ECO:0000313" key="10">
    <source>
        <dbReference type="EMBL" id="KAL1893690.1"/>
    </source>
</evidence>
<dbReference type="PROSITE" id="PS50059">
    <property type="entry name" value="FKBP_PPIASE"/>
    <property type="match status" value="1"/>
</dbReference>
<accession>A0ABR3Z056</accession>
<dbReference type="SUPFAM" id="SSF54534">
    <property type="entry name" value="FKBP-like"/>
    <property type="match status" value="1"/>
</dbReference>
<keyword evidence="4 6" id="KW-0697">Rotamase</keyword>
<comment type="function">
    <text evidence="2">PPIases accelerate the folding of proteins. It catalyzes the cis-trans isomerization of proline imidic peptide bonds in oligopeptides.</text>
</comment>
<evidence type="ECO:0000259" key="9">
    <source>
        <dbReference type="PROSITE" id="PS50059"/>
    </source>
</evidence>
<name>A0ABR3Z056_9PEZI</name>
<dbReference type="GO" id="GO:0003755">
    <property type="term" value="F:peptidyl-prolyl cis-trans isomerase activity"/>
    <property type="evidence" value="ECO:0007669"/>
    <property type="project" value="UniProtKB-EC"/>
</dbReference>
<protein>
    <recommendedName>
        <fullName evidence="3 6">peptidylprolyl isomerase</fullName>
        <ecNumber evidence="3 6">5.2.1.8</ecNumber>
    </recommendedName>
</protein>
<comment type="catalytic activity">
    <reaction evidence="1 6">
        <text>[protein]-peptidylproline (omega=180) = [protein]-peptidylproline (omega=0)</text>
        <dbReference type="Rhea" id="RHEA:16237"/>
        <dbReference type="Rhea" id="RHEA-COMP:10747"/>
        <dbReference type="Rhea" id="RHEA-COMP:10748"/>
        <dbReference type="ChEBI" id="CHEBI:83833"/>
        <dbReference type="ChEBI" id="CHEBI:83834"/>
        <dbReference type="EC" id="5.2.1.8"/>
    </reaction>
</comment>
<keyword evidence="5 6" id="KW-0413">Isomerase</keyword>
<evidence type="ECO:0000256" key="1">
    <source>
        <dbReference type="ARBA" id="ARBA00000971"/>
    </source>
</evidence>
<feature type="signal peptide" evidence="8">
    <location>
        <begin position="1"/>
        <end position="16"/>
    </location>
</feature>
<evidence type="ECO:0000256" key="7">
    <source>
        <dbReference type="SAM" id="MobiDB-lite"/>
    </source>
</evidence>
<dbReference type="Proteomes" id="UP001583280">
    <property type="component" value="Unassembled WGS sequence"/>
</dbReference>
<dbReference type="InterPro" id="IPR044609">
    <property type="entry name" value="FKBP2/11"/>
</dbReference>
<dbReference type="EC" id="5.2.1.8" evidence="3 6"/>
<evidence type="ECO:0000256" key="3">
    <source>
        <dbReference type="ARBA" id="ARBA00013194"/>
    </source>
</evidence>
<feature type="chain" id="PRO_5045831496" description="peptidylprolyl isomerase" evidence="8">
    <location>
        <begin position="17"/>
        <end position="191"/>
    </location>
</feature>
<evidence type="ECO:0000256" key="8">
    <source>
        <dbReference type="SAM" id="SignalP"/>
    </source>
</evidence>
<gene>
    <name evidence="10" type="primary">FPR2</name>
    <name evidence="10" type="ORF">Cpir12675_003988</name>
</gene>
<dbReference type="Pfam" id="PF00254">
    <property type="entry name" value="FKBP_C"/>
    <property type="match status" value="1"/>
</dbReference>